<evidence type="ECO:0000313" key="5">
    <source>
        <dbReference type="Proteomes" id="UP000651085"/>
    </source>
</evidence>
<evidence type="ECO:0000313" key="4">
    <source>
        <dbReference type="EMBL" id="MBC8595123.1"/>
    </source>
</evidence>
<dbReference type="RefSeq" id="WP_262436194.1">
    <property type="nucleotide sequence ID" value="NZ_JACRTF010000001.1"/>
</dbReference>
<dbReference type="Pfam" id="PF13649">
    <property type="entry name" value="Methyltransf_25"/>
    <property type="match status" value="1"/>
</dbReference>
<dbReference type="PANTHER" id="PTHR43861">
    <property type="entry name" value="TRANS-ACONITATE 2-METHYLTRANSFERASE-RELATED"/>
    <property type="match status" value="1"/>
</dbReference>
<comment type="caution">
    <text evidence="4">The sequence shown here is derived from an EMBL/GenBank/DDBJ whole genome shotgun (WGS) entry which is preliminary data.</text>
</comment>
<dbReference type="Gene3D" id="3.40.50.150">
    <property type="entry name" value="Vaccinia Virus protein VP39"/>
    <property type="match status" value="1"/>
</dbReference>
<dbReference type="EMBL" id="JACRTF010000001">
    <property type="protein sequence ID" value="MBC8595123.1"/>
    <property type="molecule type" value="Genomic_DNA"/>
</dbReference>
<dbReference type="CDD" id="cd02440">
    <property type="entry name" value="AdoMet_MTases"/>
    <property type="match status" value="1"/>
</dbReference>
<dbReference type="InterPro" id="IPR029063">
    <property type="entry name" value="SAM-dependent_MTases_sf"/>
</dbReference>
<accession>A0A926ISV4</accession>
<dbReference type="InterPro" id="IPR041698">
    <property type="entry name" value="Methyltransf_25"/>
</dbReference>
<reference evidence="4" key="1">
    <citation type="submission" date="2020-08" db="EMBL/GenBank/DDBJ databases">
        <title>Genome public.</title>
        <authorList>
            <person name="Liu C."/>
            <person name="Sun Q."/>
        </authorList>
    </citation>
    <scope>NUCLEOTIDE SEQUENCE</scope>
    <source>
        <strain evidence="4">N12</strain>
    </source>
</reference>
<protein>
    <submittedName>
        <fullName evidence="4">Class I SAM-dependent methyltransferase</fullName>
    </submittedName>
</protein>
<gene>
    <name evidence="4" type="ORF">H8744_18085</name>
</gene>
<keyword evidence="2" id="KW-0808">Transferase</keyword>
<evidence type="ECO:0000256" key="2">
    <source>
        <dbReference type="ARBA" id="ARBA00022679"/>
    </source>
</evidence>
<feature type="domain" description="Methyltransferase" evidence="3">
    <location>
        <begin position="40"/>
        <end position="131"/>
    </location>
</feature>
<keyword evidence="5" id="KW-1185">Reference proteome</keyword>
<evidence type="ECO:0000256" key="1">
    <source>
        <dbReference type="ARBA" id="ARBA00022603"/>
    </source>
</evidence>
<dbReference type="Gene3D" id="2.20.25.110">
    <property type="entry name" value="S-adenosyl-L-methionine-dependent methyltransferases"/>
    <property type="match status" value="1"/>
</dbReference>
<dbReference type="Proteomes" id="UP000651085">
    <property type="component" value="Unassembled WGS sequence"/>
</dbReference>
<dbReference type="PANTHER" id="PTHR43861:SF1">
    <property type="entry name" value="TRANS-ACONITATE 2-METHYLTRANSFERASE"/>
    <property type="match status" value="1"/>
</dbReference>
<organism evidence="4 5">
    <name type="scientific">Jilunia laotingensis</name>
    <dbReference type="NCBI Taxonomy" id="2763675"/>
    <lineage>
        <taxon>Bacteria</taxon>
        <taxon>Pseudomonadati</taxon>
        <taxon>Bacteroidota</taxon>
        <taxon>Bacteroidia</taxon>
        <taxon>Bacteroidales</taxon>
        <taxon>Bacteroidaceae</taxon>
        <taxon>Jilunia</taxon>
    </lineage>
</organism>
<dbReference type="GO" id="GO:0032259">
    <property type="term" value="P:methylation"/>
    <property type="evidence" value="ECO:0007669"/>
    <property type="project" value="UniProtKB-KW"/>
</dbReference>
<sequence>MNIKNYYGSLCTEMYEILHDKAPQDELDFYLSYAGKNKKILEIMCGSGRFLVPFLEHGYDIRGIDFSVEMLEKLKQKAPEADVEYADFAEYTTDEQFDYIFISSGSVSLFTDMILCQKILKKIKGMLTPAGQFVFAVDTIADKCQDNDDYEMSVSVKMKNGLDLVLKTKNYFDVQRQIQFSPGIYELYDGGRLLKSEYMDFQTHLYKFGEMEGYLREAGFAEISTYSSFEKETAINDCCEMFLFECKL</sequence>
<name>A0A926ISV4_9BACT</name>
<keyword evidence="1 4" id="KW-0489">Methyltransferase</keyword>
<dbReference type="GO" id="GO:0008168">
    <property type="term" value="F:methyltransferase activity"/>
    <property type="evidence" value="ECO:0007669"/>
    <property type="project" value="UniProtKB-KW"/>
</dbReference>
<dbReference type="SUPFAM" id="SSF53335">
    <property type="entry name" value="S-adenosyl-L-methionine-dependent methyltransferases"/>
    <property type="match status" value="1"/>
</dbReference>
<proteinExistence type="predicted"/>
<evidence type="ECO:0000259" key="3">
    <source>
        <dbReference type="Pfam" id="PF13649"/>
    </source>
</evidence>
<dbReference type="AlphaFoldDB" id="A0A926ISV4"/>